<evidence type="ECO:0000259" key="1">
    <source>
        <dbReference type="PROSITE" id="PS50404"/>
    </source>
</evidence>
<dbReference type="InterPro" id="IPR050983">
    <property type="entry name" value="GST_Omega/HSP26"/>
</dbReference>
<reference evidence="3 4" key="1">
    <citation type="submission" date="2023-08" db="EMBL/GenBank/DDBJ databases">
        <title>Black Yeasts Isolated from many extreme environments.</title>
        <authorList>
            <person name="Coleine C."/>
            <person name="Stajich J.E."/>
            <person name="Selbmann L."/>
        </authorList>
    </citation>
    <scope>NUCLEOTIDE SEQUENCE [LARGE SCALE GENOMIC DNA]</scope>
    <source>
        <strain evidence="3 4">CCFEE 5885</strain>
    </source>
</reference>
<dbReference type="PANTHER" id="PTHR43968">
    <property type="match status" value="1"/>
</dbReference>
<protein>
    <recommendedName>
        <fullName evidence="5">Glutathione S-transferase</fullName>
    </recommendedName>
</protein>
<feature type="domain" description="GST C-terminal" evidence="2">
    <location>
        <begin position="120"/>
        <end position="253"/>
    </location>
</feature>
<dbReference type="PROSITE" id="PS50405">
    <property type="entry name" value="GST_CTER"/>
    <property type="match status" value="1"/>
</dbReference>
<dbReference type="Gene3D" id="3.40.30.10">
    <property type="entry name" value="Glutaredoxin"/>
    <property type="match status" value="1"/>
</dbReference>
<dbReference type="Pfam" id="PF13409">
    <property type="entry name" value="GST_N_2"/>
    <property type="match status" value="1"/>
</dbReference>
<organism evidence="3 4">
    <name type="scientific">Lithohypha guttulata</name>
    <dbReference type="NCBI Taxonomy" id="1690604"/>
    <lineage>
        <taxon>Eukaryota</taxon>
        <taxon>Fungi</taxon>
        <taxon>Dikarya</taxon>
        <taxon>Ascomycota</taxon>
        <taxon>Pezizomycotina</taxon>
        <taxon>Eurotiomycetes</taxon>
        <taxon>Chaetothyriomycetidae</taxon>
        <taxon>Chaetothyriales</taxon>
        <taxon>Trichomeriaceae</taxon>
        <taxon>Lithohypha</taxon>
    </lineage>
</organism>
<evidence type="ECO:0000313" key="3">
    <source>
        <dbReference type="EMBL" id="KAK5098965.1"/>
    </source>
</evidence>
<evidence type="ECO:0008006" key="5">
    <source>
        <dbReference type="Google" id="ProtNLM"/>
    </source>
</evidence>
<gene>
    <name evidence="3" type="ORF">LTR24_001593</name>
</gene>
<dbReference type="PANTHER" id="PTHR43968:SF6">
    <property type="entry name" value="GLUTATHIONE S-TRANSFERASE OMEGA"/>
    <property type="match status" value="1"/>
</dbReference>
<dbReference type="InterPro" id="IPR036249">
    <property type="entry name" value="Thioredoxin-like_sf"/>
</dbReference>
<dbReference type="EMBL" id="JAVRRG010000012">
    <property type="protein sequence ID" value="KAK5098965.1"/>
    <property type="molecule type" value="Genomic_DNA"/>
</dbReference>
<dbReference type="Gene3D" id="1.20.1050.10">
    <property type="match status" value="1"/>
</dbReference>
<name>A0ABR0KK57_9EURO</name>
<evidence type="ECO:0000259" key="2">
    <source>
        <dbReference type="PROSITE" id="PS50405"/>
    </source>
</evidence>
<dbReference type="InterPro" id="IPR004045">
    <property type="entry name" value="Glutathione_S-Trfase_N"/>
</dbReference>
<dbReference type="SUPFAM" id="SSF47616">
    <property type="entry name" value="GST C-terminal domain-like"/>
    <property type="match status" value="1"/>
</dbReference>
<comment type="caution">
    <text evidence="3">The sequence shown here is derived from an EMBL/GenBank/DDBJ whole genome shotgun (WGS) entry which is preliminary data.</text>
</comment>
<evidence type="ECO:0000313" key="4">
    <source>
        <dbReference type="Proteomes" id="UP001345013"/>
    </source>
</evidence>
<proteinExistence type="predicted"/>
<sequence length="256" mass="29071">MEKTMSSTSSSQPQMTLYVLAAGLFPPRVLIYLKEKGVPATAIRIVEVGMSSKGVNIERILSNNPTNSDMLLNRAKTVPVLEIQNSDWSKSFITESIAILQYLEEIFHGDSEMKNMTGDNPYERARHAEILSTAVEMTDFVALYLHKASAVFVGLEEQPVDAARILLERGRKRLVDLEHKIDEHGPFMCGPHVRLVDCVAYASFQFFVNAYGIADVMFKDCAKLEQWYHMFEKRESASVEQMPEWFKQKAREVSVK</sequence>
<dbReference type="CDD" id="cd00299">
    <property type="entry name" value="GST_C_family"/>
    <property type="match status" value="1"/>
</dbReference>
<dbReference type="PROSITE" id="PS50404">
    <property type="entry name" value="GST_NTER"/>
    <property type="match status" value="1"/>
</dbReference>
<accession>A0ABR0KK57</accession>
<dbReference type="Proteomes" id="UP001345013">
    <property type="component" value="Unassembled WGS sequence"/>
</dbReference>
<keyword evidence="4" id="KW-1185">Reference proteome</keyword>
<feature type="domain" description="GST N-terminal" evidence="1">
    <location>
        <begin position="13"/>
        <end position="111"/>
    </location>
</feature>
<dbReference type="SUPFAM" id="SSF52833">
    <property type="entry name" value="Thioredoxin-like"/>
    <property type="match status" value="1"/>
</dbReference>
<dbReference type="InterPro" id="IPR036282">
    <property type="entry name" value="Glutathione-S-Trfase_C_sf"/>
</dbReference>
<dbReference type="InterPro" id="IPR010987">
    <property type="entry name" value="Glutathione-S-Trfase_C-like"/>
</dbReference>